<comment type="caution">
    <text evidence="1">The sequence shown here is derived from an EMBL/GenBank/DDBJ whole genome shotgun (WGS) entry which is preliminary data.</text>
</comment>
<dbReference type="AlphaFoldDB" id="A0A0F9HKF0"/>
<sequence>IEKCFEHYNSTASVAYELLKADGTEVKFDVVQHG</sequence>
<evidence type="ECO:0000313" key="1">
    <source>
        <dbReference type="EMBL" id="KKL82175.1"/>
    </source>
</evidence>
<organism evidence="1">
    <name type="scientific">marine sediment metagenome</name>
    <dbReference type="NCBI Taxonomy" id="412755"/>
    <lineage>
        <taxon>unclassified sequences</taxon>
        <taxon>metagenomes</taxon>
        <taxon>ecological metagenomes</taxon>
    </lineage>
</organism>
<reference evidence="1" key="1">
    <citation type="journal article" date="2015" name="Nature">
        <title>Complex archaea that bridge the gap between prokaryotes and eukaryotes.</title>
        <authorList>
            <person name="Spang A."/>
            <person name="Saw J.H."/>
            <person name="Jorgensen S.L."/>
            <person name="Zaremba-Niedzwiedzka K."/>
            <person name="Martijn J."/>
            <person name="Lind A.E."/>
            <person name="van Eijk R."/>
            <person name="Schleper C."/>
            <person name="Guy L."/>
            <person name="Ettema T.J."/>
        </authorList>
    </citation>
    <scope>NUCLEOTIDE SEQUENCE</scope>
</reference>
<name>A0A0F9HKF0_9ZZZZ</name>
<feature type="non-terminal residue" evidence="1">
    <location>
        <position position="1"/>
    </location>
</feature>
<gene>
    <name evidence="1" type="ORF">LCGC14_1987410</name>
</gene>
<accession>A0A0F9HKF0</accession>
<dbReference type="EMBL" id="LAZR01022347">
    <property type="protein sequence ID" value="KKL82175.1"/>
    <property type="molecule type" value="Genomic_DNA"/>
</dbReference>
<protein>
    <submittedName>
        <fullName evidence="1">Uncharacterized protein</fullName>
    </submittedName>
</protein>
<proteinExistence type="predicted"/>